<keyword evidence="2" id="KW-1185">Reference proteome</keyword>
<dbReference type="EMBL" id="CACRXK020040002">
    <property type="protein sequence ID" value="CAB4045519.1"/>
    <property type="molecule type" value="Genomic_DNA"/>
</dbReference>
<name>A0A6S7LVP8_PARCT</name>
<organism evidence="1 2">
    <name type="scientific">Paramuricea clavata</name>
    <name type="common">Red gorgonian</name>
    <name type="synonym">Violescent sea-whip</name>
    <dbReference type="NCBI Taxonomy" id="317549"/>
    <lineage>
        <taxon>Eukaryota</taxon>
        <taxon>Metazoa</taxon>
        <taxon>Cnidaria</taxon>
        <taxon>Anthozoa</taxon>
        <taxon>Octocorallia</taxon>
        <taxon>Malacalcyonacea</taxon>
        <taxon>Plexauridae</taxon>
        <taxon>Paramuricea</taxon>
    </lineage>
</organism>
<evidence type="ECO:0000313" key="2">
    <source>
        <dbReference type="Proteomes" id="UP001152795"/>
    </source>
</evidence>
<proteinExistence type="predicted"/>
<dbReference type="AlphaFoldDB" id="A0A6S7LVP8"/>
<sequence length="63" mass="6895">MRDESCDELGDESCDGTESCLYEVSKVNEQDTQPPGYLRNVCGDDKATIKMSTARKKASSSTL</sequence>
<protein>
    <submittedName>
        <fullName evidence="1">Uncharacterized protein</fullName>
    </submittedName>
</protein>
<dbReference type="Proteomes" id="UP001152795">
    <property type="component" value="Unassembled WGS sequence"/>
</dbReference>
<accession>A0A6S7LVP8</accession>
<gene>
    <name evidence="1" type="ORF">PACLA_8A048605</name>
</gene>
<evidence type="ECO:0000313" key="1">
    <source>
        <dbReference type="EMBL" id="CAB4045519.1"/>
    </source>
</evidence>
<reference evidence="1" key="1">
    <citation type="submission" date="2020-04" db="EMBL/GenBank/DDBJ databases">
        <authorList>
            <person name="Alioto T."/>
            <person name="Alioto T."/>
            <person name="Gomez Garrido J."/>
        </authorList>
    </citation>
    <scope>NUCLEOTIDE SEQUENCE</scope>
    <source>
        <strain evidence="1">A484AB</strain>
    </source>
</reference>
<comment type="caution">
    <text evidence="1">The sequence shown here is derived from an EMBL/GenBank/DDBJ whole genome shotgun (WGS) entry which is preliminary data.</text>
</comment>